<dbReference type="EMBL" id="BAABBW010000003">
    <property type="protein sequence ID" value="GAA4175840.1"/>
    <property type="molecule type" value="Genomic_DNA"/>
</dbReference>
<evidence type="ECO:0000313" key="2">
    <source>
        <dbReference type="EMBL" id="GAA4175840.1"/>
    </source>
</evidence>
<evidence type="ECO:0000313" key="3">
    <source>
        <dbReference type="Proteomes" id="UP001501079"/>
    </source>
</evidence>
<keyword evidence="3" id="KW-1185">Reference proteome</keyword>
<dbReference type="Pfam" id="PF12728">
    <property type="entry name" value="HTH_17"/>
    <property type="match status" value="1"/>
</dbReference>
<name>A0ABP8A219_9MICO</name>
<dbReference type="InterPro" id="IPR041657">
    <property type="entry name" value="HTH_17"/>
</dbReference>
<organism evidence="2 3">
    <name type="scientific">Gryllotalpicola koreensis</name>
    <dbReference type="NCBI Taxonomy" id="993086"/>
    <lineage>
        <taxon>Bacteria</taxon>
        <taxon>Bacillati</taxon>
        <taxon>Actinomycetota</taxon>
        <taxon>Actinomycetes</taxon>
        <taxon>Micrococcales</taxon>
        <taxon>Microbacteriaceae</taxon>
        <taxon>Gryllotalpicola</taxon>
    </lineage>
</organism>
<accession>A0ABP8A219</accession>
<evidence type="ECO:0000259" key="1">
    <source>
        <dbReference type="Pfam" id="PF12728"/>
    </source>
</evidence>
<sequence>MREWLTLVDAAELVGRNKRTVQRWASAGLVDTWRPFRSVLYRRVQLLAVEARMDDAAAHPSFGRDS</sequence>
<reference evidence="3" key="1">
    <citation type="journal article" date="2019" name="Int. J. Syst. Evol. Microbiol.">
        <title>The Global Catalogue of Microorganisms (GCM) 10K type strain sequencing project: providing services to taxonomists for standard genome sequencing and annotation.</title>
        <authorList>
            <consortium name="The Broad Institute Genomics Platform"/>
            <consortium name="The Broad Institute Genome Sequencing Center for Infectious Disease"/>
            <person name="Wu L."/>
            <person name="Ma J."/>
        </authorList>
    </citation>
    <scope>NUCLEOTIDE SEQUENCE [LARGE SCALE GENOMIC DNA]</scope>
    <source>
        <strain evidence="3">JCM 17591</strain>
    </source>
</reference>
<comment type="caution">
    <text evidence="2">The sequence shown here is derived from an EMBL/GenBank/DDBJ whole genome shotgun (WGS) entry which is preliminary data.</text>
</comment>
<gene>
    <name evidence="2" type="ORF">GCM10022287_22080</name>
</gene>
<dbReference type="Proteomes" id="UP001501079">
    <property type="component" value="Unassembled WGS sequence"/>
</dbReference>
<protein>
    <recommendedName>
        <fullName evidence="1">Helix-turn-helix domain-containing protein</fullName>
    </recommendedName>
</protein>
<proteinExistence type="predicted"/>
<feature type="domain" description="Helix-turn-helix" evidence="1">
    <location>
        <begin position="4"/>
        <end position="48"/>
    </location>
</feature>